<sequence length="225" mass="24774">MVVIARADDATFGILHSRFHELWSLRMCTWLGVGNDPRYTPTTCFETFPFPAGLTPADTAHQRTEAIEGGALVPAGLSAQKNASKQAPAHKGRAQAAIKTVAIGDHAAHIASAAKRLNDLRENWLNPPEWTQRLPEVIPLGMAKSPYPDRIVPKNGHEKELAERTLTKLYNQRPAWLDVAHKALDAAVAAAYGWTDYRTDMPDEEILKRLLALNLQRATSQGAIN</sequence>
<dbReference type="EMBL" id="CP157675">
    <property type="protein sequence ID" value="XBP71425.1"/>
    <property type="molecule type" value="Genomic_DNA"/>
</dbReference>
<organism evidence="1">
    <name type="scientific">Polaromonas hydrogenivorans</name>
    <dbReference type="NCBI Taxonomy" id="335476"/>
    <lineage>
        <taxon>Bacteria</taxon>
        <taxon>Pseudomonadati</taxon>
        <taxon>Pseudomonadota</taxon>
        <taxon>Betaproteobacteria</taxon>
        <taxon>Burkholderiales</taxon>
        <taxon>Comamonadaceae</taxon>
        <taxon>Polaromonas</taxon>
    </lineage>
</organism>
<accession>A0AAU7LUY2</accession>
<reference evidence="1" key="1">
    <citation type="submission" date="2024-05" db="EMBL/GenBank/DDBJ databases">
        <authorList>
            <person name="Bunk B."/>
            <person name="Swiderski J."/>
            <person name="Sproer C."/>
            <person name="Thiel V."/>
        </authorList>
    </citation>
    <scope>NUCLEOTIDE SEQUENCE</scope>
    <source>
        <strain evidence="1">DSM 17735</strain>
    </source>
</reference>
<dbReference type="RefSeq" id="WP_349280803.1">
    <property type="nucleotide sequence ID" value="NZ_CP157675.1"/>
</dbReference>
<name>A0AAU7LUY2_9BURK</name>
<proteinExistence type="predicted"/>
<dbReference type="AlphaFoldDB" id="A0AAU7LUY2"/>
<protein>
    <submittedName>
        <fullName evidence="1">Uncharacterized protein</fullName>
    </submittedName>
</protein>
<evidence type="ECO:0000313" key="1">
    <source>
        <dbReference type="EMBL" id="XBP71425.1"/>
    </source>
</evidence>
<gene>
    <name evidence="1" type="ORF">ABLV49_06400</name>
</gene>